<reference evidence="1" key="1">
    <citation type="submission" date="2024-05" db="EMBL/GenBank/DDBJ databases">
        <title>Alkalihalobacillus sp. strain MEB203 novel alkaliphilic bacterium from Lonar Lake, India.</title>
        <authorList>
            <person name="Joshi A."/>
            <person name="Thite S."/>
            <person name="Mengade P."/>
        </authorList>
    </citation>
    <scope>NUCLEOTIDE SEQUENCE</scope>
    <source>
        <strain evidence="1">MEB 203</strain>
    </source>
</reference>
<evidence type="ECO:0000313" key="1">
    <source>
        <dbReference type="EMBL" id="MDE5416181.1"/>
    </source>
</evidence>
<comment type="caution">
    <text evidence="1">The sequence shown here is derived from an EMBL/GenBank/DDBJ whole genome shotgun (WGS) entry which is preliminary data.</text>
</comment>
<protein>
    <submittedName>
        <fullName evidence="1">Uncharacterized protein</fullName>
    </submittedName>
</protein>
<dbReference type="RefSeq" id="WP_275120771.1">
    <property type="nucleotide sequence ID" value="NZ_JAOTPO010000028.1"/>
</dbReference>
<dbReference type="EMBL" id="JAOTPO010000028">
    <property type="protein sequence ID" value="MDE5416181.1"/>
    <property type="molecule type" value="Genomic_DNA"/>
</dbReference>
<name>A0ABT5VL76_9BACI</name>
<sequence length="40" mass="4750">MRVFIIFTVLLFLSGFQKTKLQSNFEEYGLYKKQSDDEKG</sequence>
<organism evidence="1 2">
    <name type="scientific">Alkalihalobacterium chitinilyticum</name>
    <dbReference type="NCBI Taxonomy" id="2980103"/>
    <lineage>
        <taxon>Bacteria</taxon>
        <taxon>Bacillati</taxon>
        <taxon>Bacillota</taxon>
        <taxon>Bacilli</taxon>
        <taxon>Bacillales</taxon>
        <taxon>Bacillaceae</taxon>
        <taxon>Alkalihalobacterium</taxon>
    </lineage>
</organism>
<proteinExistence type="predicted"/>
<accession>A0ABT5VL76</accession>
<gene>
    <name evidence="1" type="ORF">N7Z68_23030</name>
</gene>
<dbReference type="Proteomes" id="UP001148125">
    <property type="component" value="Unassembled WGS sequence"/>
</dbReference>
<evidence type="ECO:0000313" key="2">
    <source>
        <dbReference type="Proteomes" id="UP001148125"/>
    </source>
</evidence>
<keyword evidence="2" id="KW-1185">Reference proteome</keyword>